<dbReference type="Proteomes" id="UP000325315">
    <property type="component" value="Unassembled WGS sequence"/>
</dbReference>
<reference evidence="4" key="1">
    <citation type="journal article" date="2019" name="Plant Biotechnol. J.">
        <title>Genome sequencing of the Australian wild diploid species Gossypium australe highlights disease resistance and delayed gland morphogenesis.</title>
        <authorList>
            <person name="Cai Y."/>
            <person name="Cai X."/>
            <person name="Wang Q."/>
            <person name="Wang P."/>
            <person name="Zhang Y."/>
            <person name="Cai C."/>
            <person name="Xu Y."/>
            <person name="Wang K."/>
            <person name="Zhou Z."/>
            <person name="Wang C."/>
            <person name="Geng S."/>
            <person name="Li B."/>
            <person name="Dong Q."/>
            <person name="Hou Y."/>
            <person name="Wang H."/>
            <person name="Ai P."/>
            <person name="Liu Z."/>
            <person name="Yi F."/>
            <person name="Sun M."/>
            <person name="An G."/>
            <person name="Cheng J."/>
            <person name="Zhang Y."/>
            <person name="Shi Q."/>
            <person name="Xie Y."/>
            <person name="Shi X."/>
            <person name="Chang Y."/>
            <person name="Huang F."/>
            <person name="Chen Y."/>
            <person name="Hong S."/>
            <person name="Mi L."/>
            <person name="Sun Q."/>
            <person name="Zhang L."/>
            <person name="Zhou B."/>
            <person name="Peng R."/>
            <person name="Zhang X."/>
            <person name="Liu F."/>
        </authorList>
    </citation>
    <scope>NUCLEOTIDE SEQUENCE [LARGE SCALE GENOMIC DNA]</scope>
    <source>
        <strain evidence="4">cv. PA1801</strain>
    </source>
</reference>
<evidence type="ECO:0000313" key="4">
    <source>
        <dbReference type="Proteomes" id="UP000325315"/>
    </source>
</evidence>
<dbReference type="PANTHER" id="PTHR48200">
    <property type="entry name" value="PROTEIN, PUTATIVE-RELATED"/>
    <property type="match status" value="1"/>
</dbReference>
<evidence type="ECO:0000259" key="2">
    <source>
        <dbReference type="Pfam" id="PF24924"/>
    </source>
</evidence>
<name>A0A5B6UX68_9ROSI</name>
<dbReference type="Pfam" id="PF24924">
    <property type="entry name" value="DUF7745"/>
    <property type="match status" value="1"/>
</dbReference>
<keyword evidence="1" id="KW-0175">Coiled coil</keyword>
<accession>A0A5B6UX68</accession>
<dbReference type="AlphaFoldDB" id="A0A5B6UX68"/>
<sequence length="255" mass="29681">MGNGFLDKVEDNVAVRIWSEKRQQEKSDSLSEGYMSELWDFTSISVTQNNLQELKEIRDQWNDEIKQLFYREYGYLPYLLDVRMDKYLFRALAQYWNPAYSCITFEKVDLVPTVKKYTTLFRYPKVQVDKAYSKATNVPTFLKWLMNITGMSEQWVATRIKQKEDNARKKVDIFGLSIYGLVIFPKILGHVDDVVSNLFDPLDKRVTPVPAILAKTFKSLSACRRAGRKSLLSSVLLGLFSVERIPGYPKTMQHF</sequence>
<feature type="domain" description="DUF7745" evidence="2">
    <location>
        <begin position="54"/>
        <end position="232"/>
    </location>
</feature>
<gene>
    <name evidence="3" type="ORF">EPI10_028202</name>
</gene>
<proteinExistence type="predicted"/>
<evidence type="ECO:0000256" key="1">
    <source>
        <dbReference type="SAM" id="Coils"/>
    </source>
</evidence>
<evidence type="ECO:0000313" key="3">
    <source>
        <dbReference type="EMBL" id="KAA3461647.1"/>
    </source>
</evidence>
<feature type="coiled-coil region" evidence="1">
    <location>
        <begin position="44"/>
        <end position="71"/>
    </location>
</feature>
<dbReference type="OrthoDB" id="984890at2759"/>
<protein>
    <submittedName>
        <fullName evidence="3">Nucleoside-triphosphatase THEP1</fullName>
    </submittedName>
</protein>
<keyword evidence="4" id="KW-1185">Reference proteome</keyword>
<comment type="caution">
    <text evidence="3">The sequence shown here is derived from an EMBL/GenBank/DDBJ whole genome shotgun (WGS) entry which is preliminary data.</text>
</comment>
<dbReference type="EMBL" id="SMMG02000009">
    <property type="protein sequence ID" value="KAA3461647.1"/>
    <property type="molecule type" value="Genomic_DNA"/>
</dbReference>
<organism evidence="3 4">
    <name type="scientific">Gossypium australe</name>
    <dbReference type="NCBI Taxonomy" id="47621"/>
    <lineage>
        <taxon>Eukaryota</taxon>
        <taxon>Viridiplantae</taxon>
        <taxon>Streptophyta</taxon>
        <taxon>Embryophyta</taxon>
        <taxon>Tracheophyta</taxon>
        <taxon>Spermatophyta</taxon>
        <taxon>Magnoliopsida</taxon>
        <taxon>eudicotyledons</taxon>
        <taxon>Gunneridae</taxon>
        <taxon>Pentapetalae</taxon>
        <taxon>rosids</taxon>
        <taxon>malvids</taxon>
        <taxon>Malvales</taxon>
        <taxon>Malvaceae</taxon>
        <taxon>Malvoideae</taxon>
        <taxon>Gossypium</taxon>
    </lineage>
</organism>
<dbReference type="PANTHER" id="PTHR48200:SF1">
    <property type="entry name" value="AMINOTRANSFERASE-LIKE PLANT MOBILE DOMAIN-CONTAINING PROTEIN"/>
    <property type="match status" value="1"/>
</dbReference>
<dbReference type="InterPro" id="IPR056647">
    <property type="entry name" value="DUF7745"/>
</dbReference>